<evidence type="ECO:0000256" key="4">
    <source>
        <dbReference type="ARBA" id="ARBA00004659"/>
    </source>
</evidence>
<dbReference type="NCBIfam" id="NF002634">
    <property type="entry name" value="PRK02304.1-3"/>
    <property type="match status" value="1"/>
</dbReference>
<dbReference type="InterPro" id="IPR000836">
    <property type="entry name" value="PRTase_dom"/>
</dbReference>
<dbReference type="PANTHER" id="PTHR32315">
    <property type="entry name" value="ADENINE PHOSPHORIBOSYLTRANSFERASE"/>
    <property type="match status" value="1"/>
</dbReference>
<dbReference type="FunFam" id="3.40.50.2020:FF:000021">
    <property type="entry name" value="Adenine phosphoribosyltransferase"/>
    <property type="match status" value="1"/>
</dbReference>
<dbReference type="AlphaFoldDB" id="A0A0B8T7A9"/>
<keyword evidence="10 11" id="KW-0660">Purine salvage</keyword>
<evidence type="ECO:0000313" key="13">
    <source>
        <dbReference type="EMBL" id="KGE13590.1"/>
    </source>
</evidence>
<evidence type="ECO:0000256" key="9">
    <source>
        <dbReference type="ARBA" id="ARBA00022679"/>
    </source>
</evidence>
<evidence type="ECO:0000256" key="3">
    <source>
        <dbReference type="ARBA" id="ARBA00004496"/>
    </source>
</evidence>
<reference evidence="13 14" key="2">
    <citation type="journal article" date="2015" name="PLoS ONE">
        <title>Whole-Genome Optical Mapping and Finished Genome Sequence of Sphingobacterium deserti sp. nov., a New Species Isolated from the Western Desert of China.</title>
        <authorList>
            <person name="Teng C."/>
            <person name="Zhou Z."/>
            <person name="Molnar I."/>
            <person name="Li X."/>
            <person name="Tang R."/>
            <person name="Chen M."/>
            <person name="Wang L."/>
            <person name="Su S."/>
            <person name="Zhang W."/>
            <person name="Lin M."/>
        </authorList>
    </citation>
    <scope>NUCLEOTIDE SEQUENCE [LARGE SCALE GENOMIC DNA]</scope>
    <source>
        <strain evidence="14">ACCC05744</strain>
    </source>
</reference>
<proteinExistence type="inferred from homology"/>
<feature type="domain" description="Phosphoribosyltransferase" evidence="12">
    <location>
        <begin position="44"/>
        <end position="151"/>
    </location>
</feature>
<dbReference type="OrthoDB" id="9803963at2"/>
<evidence type="ECO:0000256" key="10">
    <source>
        <dbReference type="ARBA" id="ARBA00022726"/>
    </source>
</evidence>
<dbReference type="RefSeq" id="WP_037500192.1">
    <property type="nucleotide sequence ID" value="NZ_JJMU01000048.1"/>
</dbReference>
<dbReference type="InterPro" id="IPR050054">
    <property type="entry name" value="UPRTase/APRTase"/>
</dbReference>
<dbReference type="GO" id="GO:0006168">
    <property type="term" value="P:adenine salvage"/>
    <property type="evidence" value="ECO:0007669"/>
    <property type="project" value="InterPro"/>
</dbReference>
<organism evidence="13 14">
    <name type="scientific">Sphingobacterium deserti</name>
    <dbReference type="NCBI Taxonomy" id="1229276"/>
    <lineage>
        <taxon>Bacteria</taxon>
        <taxon>Pseudomonadati</taxon>
        <taxon>Bacteroidota</taxon>
        <taxon>Sphingobacteriia</taxon>
        <taxon>Sphingobacteriales</taxon>
        <taxon>Sphingobacteriaceae</taxon>
        <taxon>Sphingobacterium</taxon>
    </lineage>
</organism>
<dbReference type="GO" id="GO:0003999">
    <property type="term" value="F:adenine phosphoribosyltransferase activity"/>
    <property type="evidence" value="ECO:0007669"/>
    <property type="project" value="UniProtKB-UniRule"/>
</dbReference>
<dbReference type="NCBIfam" id="NF002636">
    <property type="entry name" value="PRK02304.1-5"/>
    <property type="match status" value="1"/>
</dbReference>
<keyword evidence="9 11" id="KW-0808">Transferase</keyword>
<dbReference type="PANTHER" id="PTHR32315:SF3">
    <property type="entry name" value="ADENINE PHOSPHORIBOSYLTRANSFERASE"/>
    <property type="match status" value="1"/>
</dbReference>
<evidence type="ECO:0000313" key="14">
    <source>
        <dbReference type="Proteomes" id="UP000031802"/>
    </source>
</evidence>
<dbReference type="NCBIfam" id="TIGR01090">
    <property type="entry name" value="apt"/>
    <property type="match status" value="1"/>
</dbReference>
<dbReference type="EC" id="2.4.2.7" evidence="6 11"/>
<protein>
    <recommendedName>
        <fullName evidence="6 11">Adenine phosphoribosyltransferase</fullName>
        <shortName evidence="11">APRT</shortName>
        <ecNumber evidence="6 11">2.4.2.7</ecNumber>
    </recommendedName>
</protein>
<dbReference type="InterPro" id="IPR005764">
    <property type="entry name" value="Ade_phspho_trans"/>
</dbReference>
<evidence type="ECO:0000256" key="1">
    <source>
        <dbReference type="ARBA" id="ARBA00000868"/>
    </source>
</evidence>
<dbReference type="Proteomes" id="UP000031802">
    <property type="component" value="Unassembled WGS sequence"/>
</dbReference>
<comment type="function">
    <text evidence="2 11">Catalyzes a salvage reaction resulting in the formation of AMP, that is energically less costly than de novo synthesis.</text>
</comment>
<evidence type="ECO:0000256" key="2">
    <source>
        <dbReference type="ARBA" id="ARBA00003968"/>
    </source>
</evidence>
<comment type="similarity">
    <text evidence="5 11">Belongs to the purine/pyrimidine phosphoribosyltransferase family.</text>
</comment>
<evidence type="ECO:0000256" key="11">
    <source>
        <dbReference type="HAMAP-Rule" id="MF_00004"/>
    </source>
</evidence>
<dbReference type="EMBL" id="JJMU01000048">
    <property type="protein sequence ID" value="KGE13590.1"/>
    <property type="molecule type" value="Genomic_DNA"/>
</dbReference>
<dbReference type="UniPathway" id="UPA00588">
    <property type="reaction ID" value="UER00646"/>
</dbReference>
<reference evidence="14" key="1">
    <citation type="submission" date="2014-04" db="EMBL/GenBank/DDBJ databases">
        <title>Whole-Genome optical mapping and complete genome sequence of Sphingobacterium deserti sp. nov., a new spaces isolated from desert in the west of China.</title>
        <authorList>
            <person name="Teng C."/>
            <person name="Zhou Z."/>
            <person name="Li X."/>
            <person name="Chen M."/>
            <person name="Lin M."/>
            <person name="Wang L."/>
            <person name="Su S."/>
            <person name="Zhang C."/>
            <person name="Zhang W."/>
        </authorList>
    </citation>
    <scope>NUCLEOTIDE SEQUENCE [LARGE SCALE GENOMIC DNA]</scope>
    <source>
        <strain evidence="14">ACCC05744</strain>
    </source>
</reference>
<keyword evidence="14" id="KW-1185">Reference proteome</keyword>
<evidence type="ECO:0000259" key="12">
    <source>
        <dbReference type="Pfam" id="PF00156"/>
    </source>
</evidence>
<dbReference type="SUPFAM" id="SSF53271">
    <property type="entry name" value="PRTase-like"/>
    <property type="match status" value="1"/>
</dbReference>
<dbReference type="GO" id="GO:0016208">
    <property type="term" value="F:AMP binding"/>
    <property type="evidence" value="ECO:0007669"/>
    <property type="project" value="TreeGrafter"/>
</dbReference>
<comment type="caution">
    <text evidence="13">The sequence shown here is derived from an EMBL/GenBank/DDBJ whole genome shotgun (WGS) entry which is preliminary data.</text>
</comment>
<accession>A0A0B8T7A9</accession>
<dbReference type="GO" id="GO:0002055">
    <property type="term" value="F:adenine binding"/>
    <property type="evidence" value="ECO:0007669"/>
    <property type="project" value="TreeGrafter"/>
</dbReference>
<dbReference type="eggNOG" id="COG0503">
    <property type="taxonomic scope" value="Bacteria"/>
</dbReference>
<gene>
    <name evidence="11" type="primary">apt</name>
    <name evidence="13" type="ORF">DI53_2651</name>
</gene>
<dbReference type="GO" id="GO:0006166">
    <property type="term" value="P:purine ribonucleoside salvage"/>
    <property type="evidence" value="ECO:0007669"/>
    <property type="project" value="UniProtKB-UniRule"/>
</dbReference>
<sequence length="176" mass="19465">MVVDQLKSAIRDIPDFPKPGIVFKDITPVLQNQELCTAIVDEFVNRLKGLEIDAIAGVESRGFLFGMMLANKLDIPFIPIRKQGKLPFKTIAESYKLEYGQATIEIHEDAFTAGSRILIHDDLLATGGTVVAASKLIEKLEGVIVGYAFVISLDFLHSLGRLTRFSDNIIALARYE</sequence>
<keyword evidence="8 11" id="KW-0328">Glycosyltransferase</keyword>
<dbReference type="HAMAP" id="MF_00004">
    <property type="entry name" value="Aden_phosphoribosyltr"/>
    <property type="match status" value="1"/>
</dbReference>
<dbReference type="GO" id="GO:0044209">
    <property type="term" value="P:AMP salvage"/>
    <property type="evidence" value="ECO:0007669"/>
    <property type="project" value="UniProtKB-UniRule"/>
</dbReference>
<evidence type="ECO:0000256" key="8">
    <source>
        <dbReference type="ARBA" id="ARBA00022676"/>
    </source>
</evidence>
<dbReference type="STRING" id="1229276.DI53_2651"/>
<keyword evidence="7 11" id="KW-0963">Cytoplasm</keyword>
<evidence type="ECO:0000256" key="5">
    <source>
        <dbReference type="ARBA" id="ARBA00008391"/>
    </source>
</evidence>
<comment type="subcellular location">
    <subcellularLocation>
        <location evidence="3 11">Cytoplasm</location>
    </subcellularLocation>
</comment>
<dbReference type="GO" id="GO:0005737">
    <property type="term" value="C:cytoplasm"/>
    <property type="evidence" value="ECO:0007669"/>
    <property type="project" value="UniProtKB-SubCell"/>
</dbReference>
<name>A0A0B8T7A9_9SPHI</name>
<dbReference type="PATRIC" id="fig|1229276.3.peg.2726"/>
<dbReference type="InterPro" id="IPR029057">
    <property type="entry name" value="PRTase-like"/>
</dbReference>
<comment type="pathway">
    <text evidence="4 11">Purine metabolism; AMP biosynthesis via salvage pathway; AMP from adenine: step 1/1.</text>
</comment>
<dbReference type="Pfam" id="PF00156">
    <property type="entry name" value="Pribosyltran"/>
    <property type="match status" value="1"/>
</dbReference>
<evidence type="ECO:0000256" key="6">
    <source>
        <dbReference type="ARBA" id="ARBA00011893"/>
    </source>
</evidence>
<comment type="subunit">
    <text evidence="11">Homodimer.</text>
</comment>
<evidence type="ECO:0000256" key="7">
    <source>
        <dbReference type="ARBA" id="ARBA00022490"/>
    </source>
</evidence>
<dbReference type="Gene3D" id="3.40.50.2020">
    <property type="match status" value="1"/>
</dbReference>
<dbReference type="CDD" id="cd06223">
    <property type="entry name" value="PRTases_typeI"/>
    <property type="match status" value="1"/>
</dbReference>
<comment type="catalytic activity">
    <reaction evidence="1 11">
        <text>AMP + diphosphate = 5-phospho-alpha-D-ribose 1-diphosphate + adenine</text>
        <dbReference type="Rhea" id="RHEA:16609"/>
        <dbReference type="ChEBI" id="CHEBI:16708"/>
        <dbReference type="ChEBI" id="CHEBI:33019"/>
        <dbReference type="ChEBI" id="CHEBI:58017"/>
        <dbReference type="ChEBI" id="CHEBI:456215"/>
        <dbReference type="EC" id="2.4.2.7"/>
    </reaction>
</comment>